<dbReference type="AlphaFoldDB" id="A0A8C4RWA0"/>
<evidence type="ECO:0000256" key="2">
    <source>
        <dbReference type="ARBA" id="ARBA00022737"/>
    </source>
</evidence>
<evidence type="ECO:0000256" key="1">
    <source>
        <dbReference type="ARBA" id="ARBA00022614"/>
    </source>
</evidence>
<accession>A0A8C4RWA0</accession>
<organism evidence="3 4">
    <name type="scientific">Erpetoichthys calabaricus</name>
    <name type="common">Rope fish</name>
    <name type="synonym">Calamoichthys calabaricus</name>
    <dbReference type="NCBI Taxonomy" id="27687"/>
    <lineage>
        <taxon>Eukaryota</taxon>
        <taxon>Metazoa</taxon>
        <taxon>Chordata</taxon>
        <taxon>Craniata</taxon>
        <taxon>Vertebrata</taxon>
        <taxon>Euteleostomi</taxon>
        <taxon>Actinopterygii</taxon>
        <taxon>Polypteriformes</taxon>
        <taxon>Polypteridae</taxon>
        <taxon>Erpetoichthys</taxon>
    </lineage>
</organism>
<sequence length="311" mass="35982">MVRLNIELIARSSVHIKNRRDEPLAQYLKRITHLNFSNKNIVDIDDLSMCRNLTVLYLYDNQIKQICNLSFASNLTHLYLQNNSITQIENLSSLPKLSKLYLGGNCITVVEGLEKLELCELHIESQRLPLGEKLLFDPRTLHSLSTYLSVLNISNNAIDEITELSVLHNLTQFYAANNKLQDVKELELVFSKWTKLQKLDLSGNPVCHKPKYRDHLIMICKSLEVLDGKEINETFRQFLTNWKASKEAKRRNMDDEKDLKLEQNMVPNESDHFGPMSFSILNFMFFSRFDTSDLSDQNKQGCGKVTAIKQR</sequence>
<dbReference type="InterPro" id="IPR032675">
    <property type="entry name" value="LRR_dom_sf"/>
</dbReference>
<proteinExistence type="predicted"/>
<dbReference type="Proteomes" id="UP000694620">
    <property type="component" value="Chromosome 6"/>
</dbReference>
<dbReference type="SMART" id="SM00365">
    <property type="entry name" value="LRR_SD22"/>
    <property type="match status" value="4"/>
</dbReference>
<dbReference type="CDD" id="cd21340">
    <property type="entry name" value="PPP1R42"/>
    <property type="match status" value="1"/>
</dbReference>
<dbReference type="InterPro" id="IPR050836">
    <property type="entry name" value="SDS22/Internalin_LRR"/>
</dbReference>
<dbReference type="Pfam" id="PF14580">
    <property type="entry name" value="LRR_9"/>
    <property type="match status" value="1"/>
</dbReference>
<keyword evidence="1" id="KW-0433">Leucine-rich repeat</keyword>
<reference evidence="3" key="1">
    <citation type="submission" date="2021-06" db="EMBL/GenBank/DDBJ databases">
        <authorList>
            <consortium name="Wellcome Sanger Institute Data Sharing"/>
        </authorList>
    </citation>
    <scope>NUCLEOTIDE SEQUENCE [LARGE SCALE GENOMIC DNA]</scope>
</reference>
<dbReference type="FunFam" id="3.80.10.10:FF:000293">
    <property type="entry name" value="Protein phosphatase 1 regulatory subunit 42"/>
    <property type="match status" value="1"/>
</dbReference>
<reference evidence="3" key="2">
    <citation type="submission" date="2025-08" db="UniProtKB">
        <authorList>
            <consortium name="Ensembl"/>
        </authorList>
    </citation>
    <scope>IDENTIFICATION</scope>
</reference>
<protein>
    <submittedName>
        <fullName evidence="3">Protein phosphatase 1, regulatory subunit 42</fullName>
    </submittedName>
</protein>
<dbReference type="GeneTree" id="ENSGT00940000158260"/>
<evidence type="ECO:0000313" key="4">
    <source>
        <dbReference type="Proteomes" id="UP000694620"/>
    </source>
</evidence>
<dbReference type="PANTHER" id="PTHR46652">
    <property type="entry name" value="LEUCINE-RICH REPEAT AND IQ DOMAIN-CONTAINING PROTEIN 1-RELATED"/>
    <property type="match status" value="1"/>
</dbReference>
<dbReference type="Gene3D" id="3.80.10.10">
    <property type="entry name" value="Ribonuclease Inhibitor"/>
    <property type="match status" value="2"/>
</dbReference>
<gene>
    <name evidence="3" type="primary">PPP1R42</name>
    <name evidence="3" type="synonym">ppp1r42</name>
</gene>
<dbReference type="PROSITE" id="PS51450">
    <property type="entry name" value="LRR"/>
    <property type="match status" value="4"/>
</dbReference>
<name>A0A8C4RWA0_ERPCA</name>
<keyword evidence="2" id="KW-0677">Repeat</keyword>
<dbReference type="SUPFAM" id="SSF52058">
    <property type="entry name" value="L domain-like"/>
    <property type="match status" value="1"/>
</dbReference>
<keyword evidence="4" id="KW-1185">Reference proteome</keyword>
<evidence type="ECO:0000313" key="3">
    <source>
        <dbReference type="Ensembl" id="ENSECRP00000008607.1"/>
    </source>
</evidence>
<dbReference type="Pfam" id="PF13855">
    <property type="entry name" value="LRR_8"/>
    <property type="match status" value="1"/>
</dbReference>
<dbReference type="Ensembl" id="ENSECRT00000008752.1">
    <property type="protein sequence ID" value="ENSECRP00000008607.1"/>
    <property type="gene ID" value="ENSECRG00000005768.1"/>
</dbReference>
<dbReference type="InterPro" id="IPR001611">
    <property type="entry name" value="Leu-rich_rpt"/>
</dbReference>
<dbReference type="PANTHER" id="PTHR46652:SF3">
    <property type="entry name" value="LEUCINE-RICH REPEAT-CONTAINING PROTEIN 9"/>
    <property type="match status" value="1"/>
</dbReference>
<reference evidence="3" key="3">
    <citation type="submission" date="2025-09" db="UniProtKB">
        <authorList>
            <consortium name="Ensembl"/>
        </authorList>
    </citation>
    <scope>IDENTIFICATION</scope>
</reference>